<dbReference type="EC" id="2.7.1.100" evidence="3"/>
<dbReference type="InterPro" id="IPR002575">
    <property type="entry name" value="Aminoglycoside_PTrfase"/>
</dbReference>
<keyword evidence="10" id="KW-1185">Reference proteome</keyword>
<evidence type="ECO:0000256" key="7">
    <source>
        <dbReference type="ARBA" id="ARBA00022840"/>
    </source>
</evidence>
<evidence type="ECO:0000313" key="9">
    <source>
        <dbReference type="EMBL" id="NHN83216.1"/>
    </source>
</evidence>
<gene>
    <name evidence="9" type="primary">mtnK</name>
    <name evidence="9" type="ORF">GOB93_00980</name>
</gene>
<dbReference type="GO" id="GO:0046522">
    <property type="term" value="F:S-methyl-5-thioribose kinase activity"/>
    <property type="evidence" value="ECO:0007669"/>
    <property type="project" value="UniProtKB-EC"/>
</dbReference>
<dbReference type="Gene3D" id="3.30.200.20">
    <property type="entry name" value="Phosphorylase Kinase, domain 1"/>
    <property type="match status" value="1"/>
</dbReference>
<dbReference type="InterPro" id="IPR009212">
    <property type="entry name" value="Methylthioribose_kinase"/>
</dbReference>
<accession>A0ABX0JI80</accession>
<evidence type="ECO:0000256" key="4">
    <source>
        <dbReference type="ARBA" id="ARBA00022679"/>
    </source>
</evidence>
<dbReference type="Pfam" id="PF01636">
    <property type="entry name" value="APH"/>
    <property type="match status" value="1"/>
</dbReference>
<dbReference type="SUPFAM" id="SSF56112">
    <property type="entry name" value="Protein kinase-like (PK-like)"/>
    <property type="match status" value="1"/>
</dbReference>
<dbReference type="PANTHER" id="PTHR34273:SF2">
    <property type="entry name" value="METHYLTHIORIBOSE KINASE"/>
    <property type="match status" value="1"/>
</dbReference>
<evidence type="ECO:0000259" key="8">
    <source>
        <dbReference type="Pfam" id="PF01636"/>
    </source>
</evidence>
<evidence type="ECO:0000256" key="3">
    <source>
        <dbReference type="ARBA" id="ARBA00012128"/>
    </source>
</evidence>
<keyword evidence="5" id="KW-0547">Nucleotide-binding</keyword>
<keyword evidence="6 9" id="KW-0418">Kinase</keyword>
<comment type="subunit">
    <text evidence="2">Homodimer.</text>
</comment>
<dbReference type="NCBIfam" id="TIGR01767">
    <property type="entry name" value="MTRK"/>
    <property type="match status" value="1"/>
</dbReference>
<comment type="caution">
    <text evidence="9">The sequence shown here is derived from an EMBL/GenBank/DDBJ whole genome shotgun (WGS) entry which is preliminary data.</text>
</comment>
<evidence type="ECO:0000256" key="5">
    <source>
        <dbReference type="ARBA" id="ARBA00022741"/>
    </source>
</evidence>
<keyword evidence="7" id="KW-0067">ATP-binding</keyword>
<protein>
    <recommendedName>
        <fullName evidence="3">S-methyl-5-thioribose kinase</fullName>
        <ecNumber evidence="3">2.7.1.100</ecNumber>
    </recommendedName>
</protein>
<name>A0ABX0JI80_9PROT</name>
<dbReference type="PANTHER" id="PTHR34273">
    <property type="entry name" value="METHYLTHIORIBOSE KINASE"/>
    <property type="match status" value="1"/>
</dbReference>
<dbReference type="InterPro" id="IPR011009">
    <property type="entry name" value="Kinase-like_dom_sf"/>
</dbReference>
<organism evidence="9 10">
    <name type="scientific">Acetobacter musti</name>
    <dbReference type="NCBI Taxonomy" id="864732"/>
    <lineage>
        <taxon>Bacteria</taxon>
        <taxon>Pseudomonadati</taxon>
        <taxon>Pseudomonadota</taxon>
        <taxon>Alphaproteobacteria</taxon>
        <taxon>Acetobacterales</taxon>
        <taxon>Acetobacteraceae</taxon>
        <taxon>Acetobacter</taxon>
    </lineage>
</organism>
<dbReference type="Proteomes" id="UP000635278">
    <property type="component" value="Unassembled WGS sequence"/>
</dbReference>
<proteinExistence type="inferred from homology"/>
<keyword evidence="4 9" id="KW-0808">Transferase</keyword>
<reference evidence="9 10" key="1">
    <citation type="journal article" date="2020" name="Int. J. Syst. Evol. Microbiol.">
        <title>Novel acetic acid bacteria from cider fermentations: Acetobacter conturbans sp. nov. and Acetobacter fallax sp. nov.</title>
        <authorList>
            <person name="Sombolestani A.S."/>
            <person name="Cleenwerck I."/>
            <person name="Cnockaert M."/>
            <person name="Borremans W."/>
            <person name="Wieme A.D."/>
            <person name="De Vuyst L."/>
            <person name="Vandamme P."/>
        </authorList>
    </citation>
    <scope>NUCLEOTIDE SEQUENCE [LARGE SCALE GENOMIC DNA]</scope>
    <source>
        <strain evidence="9 10">LMG 30640</strain>
    </source>
</reference>
<dbReference type="Gene3D" id="3.90.1200.10">
    <property type="match status" value="1"/>
</dbReference>
<evidence type="ECO:0000256" key="6">
    <source>
        <dbReference type="ARBA" id="ARBA00022777"/>
    </source>
</evidence>
<dbReference type="EMBL" id="WOTB01000001">
    <property type="protein sequence ID" value="NHN83216.1"/>
    <property type="molecule type" value="Genomic_DNA"/>
</dbReference>
<dbReference type="RefSeq" id="WP_173581652.1">
    <property type="nucleotide sequence ID" value="NZ_WOTB01000001.1"/>
</dbReference>
<dbReference type="PIRSF" id="PIRSF031134">
    <property type="entry name" value="MTRK"/>
    <property type="match status" value="1"/>
</dbReference>
<evidence type="ECO:0000256" key="2">
    <source>
        <dbReference type="ARBA" id="ARBA00011738"/>
    </source>
</evidence>
<sequence>MKRHYETLTPEGVRLFLAGYETLAVRLGGKPAQWNVREVSDGNLNLVFLVHGPDGSVCVKQSLPHVRVDPEWRMPLDRTAFEAEWLRRAERFAPGHVPEFLLFDPDMFVLVMECLDDFVTLRQALGEDADATGPSRIIAEFVTRIAFSSSLLAGRLEDVMPDMALFAHNTTLTRITFDLVLSDPFCVHPRNHWLSELDQDVMALQNDPAIARAMIRLQQRFLTCPQALLHGDLHSGSVMVRGEQVRVIDGEFSLYGPIGFDCGLYLANLVLARAAARSDERRTHLAEAMEVFWSGFSTHFLSLWQTCALRGDLLAEGTFAAFPSLLHAEREHYLNGIFQDMTGFAAAEIIRRTIGYAQVADFDHLSDTTEKAARQREALTFAGTLLRNPPLSMTEFSVRLED</sequence>
<comment type="similarity">
    <text evidence="1">Belongs to the methylthioribose kinase family.</text>
</comment>
<feature type="domain" description="Aminoglycoside phosphotransferase" evidence="8">
    <location>
        <begin position="36"/>
        <end position="270"/>
    </location>
</feature>
<evidence type="ECO:0000256" key="1">
    <source>
        <dbReference type="ARBA" id="ARBA00010165"/>
    </source>
</evidence>
<evidence type="ECO:0000313" key="10">
    <source>
        <dbReference type="Proteomes" id="UP000635278"/>
    </source>
</evidence>